<accession>A0A286G115</accession>
<gene>
    <name evidence="8" type="ORF">SAMN05421508_10156</name>
</gene>
<feature type="domain" description="Methyl-accepting transducer" evidence="6">
    <location>
        <begin position="431"/>
        <end position="653"/>
    </location>
</feature>
<keyword evidence="4" id="KW-0175">Coiled coil</keyword>
<dbReference type="CDD" id="cd06225">
    <property type="entry name" value="HAMP"/>
    <property type="match status" value="1"/>
</dbReference>
<dbReference type="PANTHER" id="PTHR32089:SF112">
    <property type="entry name" value="LYSOZYME-LIKE PROTEIN-RELATED"/>
    <property type="match status" value="1"/>
</dbReference>
<keyword evidence="5" id="KW-0472">Membrane</keyword>
<dbReference type="SMART" id="SM00283">
    <property type="entry name" value="MA"/>
    <property type="match status" value="1"/>
</dbReference>
<dbReference type="InterPro" id="IPR004089">
    <property type="entry name" value="MCPsignal_dom"/>
</dbReference>
<feature type="coiled-coil region" evidence="4">
    <location>
        <begin position="378"/>
        <end position="412"/>
    </location>
</feature>
<feature type="transmembrane region" description="Helical" evidence="5">
    <location>
        <begin position="30"/>
        <end position="52"/>
    </location>
</feature>
<keyword evidence="5" id="KW-0812">Transmembrane</keyword>
<dbReference type="GO" id="GO:0007165">
    <property type="term" value="P:signal transduction"/>
    <property type="evidence" value="ECO:0007669"/>
    <property type="project" value="UniProtKB-KW"/>
</dbReference>
<evidence type="ECO:0000256" key="1">
    <source>
        <dbReference type="ARBA" id="ARBA00023224"/>
    </source>
</evidence>
<dbReference type="EMBL" id="OCNJ01000001">
    <property type="protein sequence ID" value="SOD88936.1"/>
    <property type="molecule type" value="Genomic_DNA"/>
</dbReference>
<dbReference type="AlphaFoldDB" id="A0A286G115"/>
<dbReference type="SMART" id="SM01358">
    <property type="entry name" value="HBM"/>
    <property type="match status" value="1"/>
</dbReference>
<evidence type="ECO:0000259" key="6">
    <source>
        <dbReference type="PROSITE" id="PS50111"/>
    </source>
</evidence>
<evidence type="ECO:0000256" key="2">
    <source>
        <dbReference type="ARBA" id="ARBA00029447"/>
    </source>
</evidence>
<reference evidence="9" key="1">
    <citation type="submission" date="2017-09" db="EMBL/GenBank/DDBJ databases">
        <authorList>
            <person name="Varghese N."/>
            <person name="Submissions S."/>
        </authorList>
    </citation>
    <scope>NUCLEOTIDE SEQUENCE [LARGE SCALE GENOMIC DNA]</scope>
    <source>
        <strain evidence="9">USBA 140</strain>
    </source>
</reference>
<dbReference type="GO" id="GO:0006935">
    <property type="term" value="P:chemotaxis"/>
    <property type="evidence" value="ECO:0007669"/>
    <property type="project" value="InterPro"/>
</dbReference>
<name>A0A286G115_9PROT</name>
<dbReference type="GO" id="GO:0004888">
    <property type="term" value="F:transmembrane signaling receptor activity"/>
    <property type="evidence" value="ECO:0007669"/>
    <property type="project" value="InterPro"/>
</dbReference>
<dbReference type="PANTHER" id="PTHR32089">
    <property type="entry name" value="METHYL-ACCEPTING CHEMOTAXIS PROTEIN MCPB"/>
    <property type="match status" value="1"/>
</dbReference>
<sequence length="687" mass="73054">MRDLKLPATAVFRSFGRIRVLDRFRVSTRIIAGFAFCLIVTAAVAAAGYTGFREAAQGVDRLGAGMSRALSGGEIERDLTALRLYANNVLAGRGAQAQSQLEEAHGNLSGGLARAAATASDDQRERFATLQKLEEDYFAAFQKAVALQLQKHELDETVIVPLGAGIQEKLSKLASFASERGDYKLAAFAGKAMEAVMDGRTYTRSFIDNPSPELLDLAKQSFRDFHRQAGLMGRFGLQSAEREQLDGARSDLRAYADKLDEVYEVSEALAQQTGTVMPDLARQAAAVAVSIKNTELQTAEDLRYGLADRMEMLMQVVVAVAGAAIVLGALMALVTVRGLVGPLKAMTRTMTRLAAGELATEVPARDRRDEMGEMARAVQVFKENAEEVERLNAAAEAHRAQAEADRKAMLQDIAERLHETVGSMVRRTRQSVDGMQESSHSMAQTAELTSARATDIAAAAGQAASNVQTVAAAAEELAASIDEISRQVGLSSEAAREASQTAGETAEVVQRLSRATGEIGEVVKLITDIADQTNLLALNATIEAARAGDAGKGFAVVAHEVKQLAGQVTRATEQIGARIGAVQAETDKAVAAIADIGGRIGHMDEIAATIAAAMEEQAAATREIVRNVQQAADGTEGVTRSIDEVARASGETHDLAGTMRTTAADLAEQGETLGREVEAFVERLRTA</sequence>
<dbReference type="PROSITE" id="PS50111">
    <property type="entry name" value="CHEMOTAXIS_TRANSDUC_2"/>
    <property type="match status" value="1"/>
</dbReference>
<dbReference type="SUPFAM" id="SSF58104">
    <property type="entry name" value="Methyl-accepting chemotaxis protein (MCP) signaling domain"/>
    <property type="match status" value="1"/>
</dbReference>
<proteinExistence type="inferred from homology"/>
<evidence type="ECO:0000256" key="3">
    <source>
        <dbReference type="PROSITE-ProRule" id="PRU00284"/>
    </source>
</evidence>
<dbReference type="InterPro" id="IPR032255">
    <property type="entry name" value="HBM"/>
</dbReference>
<evidence type="ECO:0000313" key="8">
    <source>
        <dbReference type="EMBL" id="SOD88936.1"/>
    </source>
</evidence>
<dbReference type="Pfam" id="PF00015">
    <property type="entry name" value="MCPsignal"/>
    <property type="match status" value="1"/>
</dbReference>
<dbReference type="Gene3D" id="1.10.287.950">
    <property type="entry name" value="Methyl-accepting chemotaxis protein"/>
    <property type="match status" value="1"/>
</dbReference>
<feature type="transmembrane region" description="Helical" evidence="5">
    <location>
        <begin position="312"/>
        <end position="334"/>
    </location>
</feature>
<dbReference type="PRINTS" id="PR00260">
    <property type="entry name" value="CHEMTRNSDUCR"/>
</dbReference>
<evidence type="ECO:0000256" key="4">
    <source>
        <dbReference type="SAM" id="Coils"/>
    </source>
</evidence>
<dbReference type="Pfam" id="PF00672">
    <property type="entry name" value="HAMP"/>
    <property type="match status" value="1"/>
</dbReference>
<keyword evidence="1 3" id="KW-0807">Transducer</keyword>
<evidence type="ECO:0000259" key="7">
    <source>
        <dbReference type="PROSITE" id="PS50885"/>
    </source>
</evidence>
<feature type="domain" description="HAMP" evidence="7">
    <location>
        <begin position="337"/>
        <end position="390"/>
    </location>
</feature>
<dbReference type="Gene3D" id="6.10.340.10">
    <property type="match status" value="1"/>
</dbReference>
<dbReference type="InterPro" id="IPR004090">
    <property type="entry name" value="Chemotax_Me-accpt_rcpt"/>
</dbReference>
<dbReference type="SMART" id="SM00304">
    <property type="entry name" value="HAMP"/>
    <property type="match status" value="1"/>
</dbReference>
<protein>
    <submittedName>
        <fullName evidence="8">Methyl-accepting chemotaxis protein</fullName>
    </submittedName>
</protein>
<evidence type="ECO:0000256" key="5">
    <source>
        <dbReference type="SAM" id="Phobius"/>
    </source>
</evidence>
<keyword evidence="9" id="KW-1185">Reference proteome</keyword>
<organism evidence="8 9">
    <name type="scientific">Caenispirillum bisanense</name>
    <dbReference type="NCBI Taxonomy" id="414052"/>
    <lineage>
        <taxon>Bacteria</taxon>
        <taxon>Pseudomonadati</taxon>
        <taxon>Pseudomonadota</taxon>
        <taxon>Alphaproteobacteria</taxon>
        <taxon>Rhodospirillales</taxon>
        <taxon>Novispirillaceae</taxon>
        <taxon>Caenispirillum</taxon>
    </lineage>
</organism>
<dbReference type="Proteomes" id="UP000219621">
    <property type="component" value="Unassembled WGS sequence"/>
</dbReference>
<dbReference type="InterPro" id="IPR003660">
    <property type="entry name" value="HAMP_dom"/>
</dbReference>
<evidence type="ECO:0000313" key="9">
    <source>
        <dbReference type="Proteomes" id="UP000219621"/>
    </source>
</evidence>
<keyword evidence="5" id="KW-1133">Transmembrane helix</keyword>
<dbReference type="PROSITE" id="PS50885">
    <property type="entry name" value="HAMP"/>
    <property type="match status" value="1"/>
</dbReference>
<dbReference type="GO" id="GO:0016020">
    <property type="term" value="C:membrane"/>
    <property type="evidence" value="ECO:0007669"/>
    <property type="project" value="InterPro"/>
</dbReference>
<comment type="similarity">
    <text evidence="2">Belongs to the methyl-accepting chemotaxis (MCP) protein family.</text>
</comment>